<dbReference type="Proteomes" id="UP000699042">
    <property type="component" value="Unassembled WGS sequence"/>
</dbReference>
<evidence type="ECO:0000313" key="2">
    <source>
        <dbReference type="Proteomes" id="UP000699042"/>
    </source>
</evidence>
<keyword evidence="2" id="KW-1185">Reference proteome</keyword>
<protein>
    <submittedName>
        <fullName evidence="1">Uncharacterized protein</fullName>
    </submittedName>
</protein>
<sequence>VPLRRDYLLLKVPYFRGSLLEYFVPYRPRHTIPSHDKRRFCFGKEGRFRGTTIAQQVLHSTYLLN</sequence>
<name>A0A9P7UFZ5_9PEZI</name>
<dbReference type="AlphaFoldDB" id="A0A9P7UFZ5"/>
<comment type="caution">
    <text evidence="1">The sequence shown here is derived from an EMBL/GenBank/DDBJ whole genome shotgun (WGS) entry which is preliminary data.</text>
</comment>
<evidence type="ECO:0000313" key="1">
    <source>
        <dbReference type="EMBL" id="KAG7055448.1"/>
    </source>
</evidence>
<proteinExistence type="predicted"/>
<reference evidence="1" key="1">
    <citation type="submission" date="2021-05" db="EMBL/GenBank/DDBJ databases">
        <title>Comparative genomics of three Colletotrichum scovillei strains and genetic complementation revealed genes involved fungal growth and virulence on chili pepper.</title>
        <authorList>
            <person name="Hsieh D.-K."/>
            <person name="Chuang S.-C."/>
            <person name="Chen C.-Y."/>
            <person name="Chao Y.-T."/>
            <person name="Lu M.-Y.J."/>
            <person name="Lee M.-H."/>
            <person name="Shih M.-C."/>
        </authorList>
    </citation>
    <scope>NUCLEOTIDE SEQUENCE</scope>
    <source>
        <strain evidence="1">Coll-153</strain>
    </source>
</reference>
<gene>
    <name evidence="1" type="ORF">JMJ77_007907</name>
</gene>
<organism evidence="1 2">
    <name type="scientific">Colletotrichum scovillei</name>
    <dbReference type="NCBI Taxonomy" id="1209932"/>
    <lineage>
        <taxon>Eukaryota</taxon>
        <taxon>Fungi</taxon>
        <taxon>Dikarya</taxon>
        <taxon>Ascomycota</taxon>
        <taxon>Pezizomycotina</taxon>
        <taxon>Sordariomycetes</taxon>
        <taxon>Hypocreomycetidae</taxon>
        <taxon>Glomerellales</taxon>
        <taxon>Glomerellaceae</taxon>
        <taxon>Colletotrichum</taxon>
        <taxon>Colletotrichum acutatum species complex</taxon>
    </lineage>
</organism>
<accession>A0A9P7UFZ5</accession>
<feature type="non-terminal residue" evidence="1">
    <location>
        <position position="1"/>
    </location>
</feature>
<feature type="non-terminal residue" evidence="1">
    <location>
        <position position="65"/>
    </location>
</feature>
<dbReference type="EMBL" id="JAESDN010000002">
    <property type="protein sequence ID" value="KAG7055448.1"/>
    <property type="molecule type" value="Genomic_DNA"/>
</dbReference>